<evidence type="ECO:0000313" key="3">
    <source>
        <dbReference type="Proteomes" id="UP000623467"/>
    </source>
</evidence>
<evidence type="ECO:0000256" key="1">
    <source>
        <dbReference type="SAM" id="MobiDB-lite"/>
    </source>
</evidence>
<sequence>MATFRTISITADKRPTRRISLTSLSSLASMASSVDSRIDIPIVVTTTISTTTRTHPATVPPPFTTSRGSDDILPRPQRGAPPVAPALSPEERKQKQRGVKHSLRRAIGLRAPLDPALCEGWW</sequence>
<feature type="compositionally biased region" description="Basic residues" evidence="1">
    <location>
        <begin position="94"/>
        <end position="104"/>
    </location>
</feature>
<gene>
    <name evidence="2" type="ORF">MSAN_00428100</name>
</gene>
<keyword evidence="3" id="KW-1185">Reference proteome</keyword>
<name>A0A8H6ZAC4_9AGAR</name>
<dbReference type="Proteomes" id="UP000623467">
    <property type="component" value="Unassembled WGS sequence"/>
</dbReference>
<reference evidence="2" key="1">
    <citation type="submission" date="2020-05" db="EMBL/GenBank/DDBJ databases">
        <title>Mycena genomes resolve the evolution of fungal bioluminescence.</title>
        <authorList>
            <person name="Tsai I.J."/>
        </authorList>
    </citation>
    <scope>NUCLEOTIDE SEQUENCE</scope>
    <source>
        <strain evidence="2">160909Yilan</strain>
    </source>
</reference>
<dbReference type="EMBL" id="JACAZH010000002">
    <property type="protein sequence ID" value="KAF7375405.1"/>
    <property type="molecule type" value="Genomic_DNA"/>
</dbReference>
<feature type="region of interest" description="Disordered" evidence="1">
    <location>
        <begin position="51"/>
        <end position="104"/>
    </location>
</feature>
<protein>
    <submittedName>
        <fullName evidence="2">Uncharacterized protein</fullName>
    </submittedName>
</protein>
<dbReference type="AlphaFoldDB" id="A0A8H6ZAC4"/>
<proteinExistence type="predicted"/>
<organism evidence="2 3">
    <name type="scientific">Mycena sanguinolenta</name>
    <dbReference type="NCBI Taxonomy" id="230812"/>
    <lineage>
        <taxon>Eukaryota</taxon>
        <taxon>Fungi</taxon>
        <taxon>Dikarya</taxon>
        <taxon>Basidiomycota</taxon>
        <taxon>Agaricomycotina</taxon>
        <taxon>Agaricomycetes</taxon>
        <taxon>Agaricomycetidae</taxon>
        <taxon>Agaricales</taxon>
        <taxon>Marasmiineae</taxon>
        <taxon>Mycenaceae</taxon>
        <taxon>Mycena</taxon>
    </lineage>
</organism>
<dbReference type="OrthoDB" id="3049069at2759"/>
<accession>A0A8H6ZAC4</accession>
<evidence type="ECO:0000313" key="2">
    <source>
        <dbReference type="EMBL" id="KAF7375405.1"/>
    </source>
</evidence>
<comment type="caution">
    <text evidence="2">The sequence shown here is derived from an EMBL/GenBank/DDBJ whole genome shotgun (WGS) entry which is preliminary data.</text>
</comment>